<organism evidence="1 2">
    <name type="scientific">Colwellia marinimaniae</name>
    <dbReference type="NCBI Taxonomy" id="1513592"/>
    <lineage>
        <taxon>Bacteria</taxon>
        <taxon>Pseudomonadati</taxon>
        <taxon>Pseudomonadota</taxon>
        <taxon>Gammaproteobacteria</taxon>
        <taxon>Alteromonadales</taxon>
        <taxon>Colwelliaceae</taxon>
        <taxon>Colwellia</taxon>
    </lineage>
</organism>
<proteinExistence type="predicted"/>
<name>A0ABQ0MUA0_9GAMM</name>
<keyword evidence="2" id="KW-1185">Reference proteome</keyword>
<sequence>MKTISKLLRLNRIFYNSLAQLSMQQQNYKEALVYLNKWRDARSQPLKAPKELTGTQEMLLAQVFYQDNDFVNS</sequence>
<evidence type="ECO:0000313" key="1">
    <source>
        <dbReference type="EMBL" id="GAW95948.1"/>
    </source>
</evidence>
<protein>
    <submittedName>
        <fullName evidence="1">Uncharacterized protein</fullName>
    </submittedName>
</protein>
<accession>A0ABQ0MUA0</accession>
<dbReference type="Proteomes" id="UP000197068">
    <property type="component" value="Unassembled WGS sequence"/>
</dbReference>
<comment type="caution">
    <text evidence="1">The sequence shown here is derived from an EMBL/GenBank/DDBJ whole genome shotgun (WGS) entry which is preliminary data.</text>
</comment>
<evidence type="ECO:0000313" key="2">
    <source>
        <dbReference type="Proteomes" id="UP000197068"/>
    </source>
</evidence>
<dbReference type="EMBL" id="BDQM01000009">
    <property type="protein sequence ID" value="GAW95948.1"/>
    <property type="molecule type" value="Genomic_DNA"/>
</dbReference>
<reference evidence="1 2" key="1">
    <citation type="submission" date="2017-06" db="EMBL/GenBank/DDBJ databases">
        <title>Whole Genome Sequences of Colwellia marinimaniae MTCD1.</title>
        <authorList>
            <person name="Kusumoto H."/>
            <person name="Inoue M."/>
            <person name="Tanikawa K."/>
            <person name="Maeji H."/>
            <person name="Cameron J.H."/>
            <person name="Bartlett D.H."/>
        </authorList>
    </citation>
    <scope>NUCLEOTIDE SEQUENCE [LARGE SCALE GENOMIC DNA]</scope>
    <source>
        <strain evidence="1 2">MTCD1</strain>
    </source>
</reference>
<gene>
    <name evidence="1" type="ORF">MTCD1_01554</name>
</gene>